<dbReference type="EMBL" id="BJYF01000020">
    <property type="protein sequence ID" value="GEN60723.1"/>
    <property type="molecule type" value="Genomic_DNA"/>
</dbReference>
<protein>
    <recommendedName>
        <fullName evidence="3">DUF2806 domain-containing protein</fullName>
    </recommendedName>
</protein>
<name>A0A511XCN3_9PROT</name>
<dbReference type="Proteomes" id="UP000321635">
    <property type="component" value="Unassembled WGS sequence"/>
</dbReference>
<organism evidence="1 2">
    <name type="scientific">Acetobacter nitrogenifigens DSM 23921 = NBRC 105050</name>
    <dbReference type="NCBI Taxonomy" id="1120919"/>
    <lineage>
        <taxon>Bacteria</taxon>
        <taxon>Pseudomonadati</taxon>
        <taxon>Pseudomonadota</taxon>
        <taxon>Alphaproteobacteria</taxon>
        <taxon>Acetobacterales</taxon>
        <taxon>Acetobacteraceae</taxon>
        <taxon>Acetobacter</taxon>
    </lineage>
</organism>
<proteinExistence type="predicted"/>
<reference evidence="1 2" key="1">
    <citation type="submission" date="2019-07" db="EMBL/GenBank/DDBJ databases">
        <title>Whole genome shotgun sequence of Acetobacter nitrogenifigens NBRC 105050.</title>
        <authorList>
            <person name="Hosoyama A."/>
            <person name="Uohara A."/>
            <person name="Ohji S."/>
            <person name="Ichikawa N."/>
        </authorList>
    </citation>
    <scope>NUCLEOTIDE SEQUENCE [LARGE SCALE GENOMIC DNA]</scope>
    <source>
        <strain evidence="1 2">NBRC 105050</strain>
    </source>
</reference>
<evidence type="ECO:0000313" key="2">
    <source>
        <dbReference type="Proteomes" id="UP000321635"/>
    </source>
</evidence>
<gene>
    <name evidence="1" type="ORF">ANI02nite_26070</name>
</gene>
<dbReference type="Pfam" id="PF10987">
    <property type="entry name" value="DUF2806"/>
    <property type="match status" value="1"/>
</dbReference>
<evidence type="ECO:0000313" key="1">
    <source>
        <dbReference type="EMBL" id="GEN60723.1"/>
    </source>
</evidence>
<comment type="caution">
    <text evidence="1">The sequence shown here is derived from an EMBL/GenBank/DDBJ whole genome shotgun (WGS) entry which is preliminary data.</text>
</comment>
<evidence type="ECO:0008006" key="3">
    <source>
        <dbReference type="Google" id="ProtNLM"/>
    </source>
</evidence>
<accession>A0A511XCN3</accession>
<dbReference type="AlphaFoldDB" id="A0A511XCN3"/>
<dbReference type="OrthoDB" id="886161at2"/>
<sequence>MTIDFTAALTGYVAGNLPSVWHAVPNGVKVRLEQGFDRLTGKVTRRWDRENKSRDADVDDGIKRAGNKSDAQKEVLKLLVPDVAKKISADPVLLERATLEMMGNAYINQENRESVAEVALKDVVDKHDDHSESSEPQDEDWLNIFSSYAEKASTERTRQLWGRILSGEVRHQGRFSLSTLRILSEIDKKIANNFSEHACLFFSNGSLPYSIEKINENEIDFIGMQECGIIDSLSTNRKTNFTPDMDLTCSISMDNILINILFRAKITAHINTIFLTKSGCELCHLIDAVPNIQRQAQAVSEAIKENHIISKCSIFEIKQVKTNGFVDYFTPAIIDWEK</sequence>
<keyword evidence="2" id="KW-1185">Reference proteome</keyword>
<dbReference type="InterPro" id="IPR021254">
    <property type="entry name" value="DUF2806"/>
</dbReference>
<dbReference type="RefSeq" id="WP_146882469.1">
    <property type="nucleotide sequence ID" value="NZ_AUBI01000011.1"/>
</dbReference>